<dbReference type="GeneID" id="73794243"/>
<dbReference type="Proteomes" id="UP000295773">
    <property type="component" value="Unassembled WGS sequence"/>
</dbReference>
<dbReference type="SUPFAM" id="SSF52540">
    <property type="entry name" value="P-loop containing nucleoside triphosphate hydrolases"/>
    <property type="match status" value="1"/>
</dbReference>
<dbReference type="InterPro" id="IPR036640">
    <property type="entry name" value="ABC1_TM_sf"/>
</dbReference>
<evidence type="ECO:0000259" key="9">
    <source>
        <dbReference type="PROSITE" id="PS50929"/>
    </source>
</evidence>
<dbReference type="CDD" id="cd03251">
    <property type="entry name" value="ABCC_MsbA"/>
    <property type="match status" value="1"/>
</dbReference>
<keyword evidence="4 10" id="KW-0067">ATP-binding</keyword>
<evidence type="ECO:0000259" key="8">
    <source>
        <dbReference type="PROSITE" id="PS50893"/>
    </source>
</evidence>
<dbReference type="GO" id="GO:0015421">
    <property type="term" value="F:ABC-type oligopeptide transporter activity"/>
    <property type="evidence" value="ECO:0007669"/>
    <property type="project" value="TreeGrafter"/>
</dbReference>
<dbReference type="PANTHER" id="PTHR43394:SF1">
    <property type="entry name" value="ATP-BINDING CASSETTE SUB-FAMILY B MEMBER 10, MITOCHONDRIAL"/>
    <property type="match status" value="1"/>
</dbReference>
<name>A0A4R3TJL0_9FIRM</name>
<evidence type="ECO:0000313" key="10">
    <source>
        <dbReference type="EMBL" id="TCU62382.1"/>
    </source>
</evidence>
<dbReference type="FunFam" id="3.40.50.300:FF:000218">
    <property type="entry name" value="Multidrug ABC transporter ATP-binding protein"/>
    <property type="match status" value="1"/>
</dbReference>
<feature type="transmembrane region" description="Helical" evidence="7">
    <location>
        <begin position="151"/>
        <end position="178"/>
    </location>
</feature>
<dbReference type="InterPro" id="IPR039421">
    <property type="entry name" value="Type_1_exporter"/>
</dbReference>
<keyword evidence="3" id="KW-0547">Nucleotide-binding</keyword>
<evidence type="ECO:0000256" key="2">
    <source>
        <dbReference type="ARBA" id="ARBA00022692"/>
    </source>
</evidence>
<dbReference type="SMART" id="SM00382">
    <property type="entry name" value="AAA"/>
    <property type="match status" value="1"/>
</dbReference>
<organism evidence="10 11">
    <name type="scientific">Longicatena caecimuris</name>
    <dbReference type="NCBI Taxonomy" id="1796635"/>
    <lineage>
        <taxon>Bacteria</taxon>
        <taxon>Bacillati</taxon>
        <taxon>Bacillota</taxon>
        <taxon>Erysipelotrichia</taxon>
        <taxon>Erysipelotrichales</taxon>
        <taxon>Erysipelotrichaceae</taxon>
        <taxon>Longicatena</taxon>
    </lineage>
</organism>
<reference evidence="10 11" key="1">
    <citation type="submission" date="2019-03" db="EMBL/GenBank/DDBJ databases">
        <title>Genomic Encyclopedia of Type Strains, Phase IV (KMG-IV): sequencing the most valuable type-strain genomes for metagenomic binning, comparative biology and taxonomic classification.</title>
        <authorList>
            <person name="Goeker M."/>
        </authorList>
    </citation>
    <scope>NUCLEOTIDE SEQUENCE [LARGE SCALE GENOMIC DNA]</scope>
    <source>
        <strain evidence="10 11">DSM 29481</strain>
    </source>
</reference>
<dbReference type="Gene3D" id="1.20.1560.10">
    <property type="entry name" value="ABC transporter type 1, transmembrane domain"/>
    <property type="match status" value="2"/>
</dbReference>
<dbReference type="PROSITE" id="PS00211">
    <property type="entry name" value="ABC_TRANSPORTER_1"/>
    <property type="match status" value="1"/>
</dbReference>
<proteinExistence type="predicted"/>
<feature type="transmembrane region" description="Helical" evidence="7">
    <location>
        <begin position="251"/>
        <end position="269"/>
    </location>
</feature>
<feature type="transmembrane region" description="Helical" evidence="7">
    <location>
        <begin position="58"/>
        <end position="79"/>
    </location>
</feature>
<gene>
    <name evidence="10" type="ORF">EDD61_10418</name>
</gene>
<dbReference type="GO" id="GO:0005886">
    <property type="term" value="C:plasma membrane"/>
    <property type="evidence" value="ECO:0007669"/>
    <property type="project" value="UniProtKB-SubCell"/>
</dbReference>
<dbReference type="SUPFAM" id="SSF90123">
    <property type="entry name" value="ABC transporter transmembrane region"/>
    <property type="match status" value="1"/>
</dbReference>
<dbReference type="InterPro" id="IPR003593">
    <property type="entry name" value="AAA+_ATPase"/>
</dbReference>
<keyword evidence="5 7" id="KW-1133">Transmembrane helix</keyword>
<dbReference type="InterPro" id="IPR027417">
    <property type="entry name" value="P-loop_NTPase"/>
</dbReference>
<dbReference type="Gene3D" id="3.40.50.300">
    <property type="entry name" value="P-loop containing nucleotide triphosphate hydrolases"/>
    <property type="match status" value="1"/>
</dbReference>
<dbReference type="InterPro" id="IPR017871">
    <property type="entry name" value="ABC_transporter-like_CS"/>
</dbReference>
<dbReference type="AlphaFoldDB" id="A0A4R3TJL0"/>
<feature type="domain" description="ABC transmembrane type-1" evidence="9">
    <location>
        <begin position="19"/>
        <end position="304"/>
    </location>
</feature>
<dbReference type="Pfam" id="PF00005">
    <property type="entry name" value="ABC_tran"/>
    <property type="match status" value="1"/>
</dbReference>
<evidence type="ECO:0000256" key="1">
    <source>
        <dbReference type="ARBA" id="ARBA00004651"/>
    </source>
</evidence>
<dbReference type="GO" id="GO:0005524">
    <property type="term" value="F:ATP binding"/>
    <property type="evidence" value="ECO:0007669"/>
    <property type="project" value="UniProtKB-KW"/>
</dbReference>
<evidence type="ECO:0000313" key="11">
    <source>
        <dbReference type="Proteomes" id="UP000295773"/>
    </source>
</evidence>
<dbReference type="EMBL" id="SMBP01000004">
    <property type="protein sequence ID" value="TCU62382.1"/>
    <property type="molecule type" value="Genomic_DNA"/>
</dbReference>
<accession>A0A4R3TJL0</accession>
<dbReference type="InterPro" id="IPR011527">
    <property type="entry name" value="ABC1_TM_dom"/>
</dbReference>
<protein>
    <submittedName>
        <fullName evidence="10">ATP-binding cassette subfamily B protein</fullName>
    </submittedName>
</protein>
<comment type="subcellular location">
    <subcellularLocation>
        <location evidence="1">Cell membrane</location>
        <topology evidence="1">Multi-pass membrane protein</topology>
    </subcellularLocation>
</comment>
<feature type="transmembrane region" description="Helical" evidence="7">
    <location>
        <begin position="16"/>
        <end position="38"/>
    </location>
</feature>
<evidence type="ECO:0000256" key="6">
    <source>
        <dbReference type="ARBA" id="ARBA00023136"/>
    </source>
</evidence>
<feature type="transmembrane region" description="Helical" evidence="7">
    <location>
        <begin position="276"/>
        <end position="296"/>
    </location>
</feature>
<evidence type="ECO:0000256" key="4">
    <source>
        <dbReference type="ARBA" id="ARBA00022840"/>
    </source>
</evidence>
<evidence type="ECO:0000256" key="7">
    <source>
        <dbReference type="SAM" id="Phobius"/>
    </source>
</evidence>
<keyword evidence="2 7" id="KW-0812">Transmembrane</keyword>
<evidence type="ECO:0000256" key="3">
    <source>
        <dbReference type="ARBA" id="ARBA00022741"/>
    </source>
</evidence>
<dbReference type="PROSITE" id="PS50929">
    <property type="entry name" value="ABC_TM1F"/>
    <property type="match status" value="1"/>
</dbReference>
<evidence type="ECO:0000256" key="5">
    <source>
        <dbReference type="ARBA" id="ARBA00022989"/>
    </source>
</evidence>
<keyword evidence="6 7" id="KW-0472">Membrane</keyword>
<dbReference type="Pfam" id="PF00664">
    <property type="entry name" value="ABC_membrane"/>
    <property type="match status" value="1"/>
</dbReference>
<dbReference type="GO" id="GO:0016887">
    <property type="term" value="F:ATP hydrolysis activity"/>
    <property type="evidence" value="ECO:0007669"/>
    <property type="project" value="InterPro"/>
</dbReference>
<dbReference type="CDD" id="cd18549">
    <property type="entry name" value="ABC_6TM_YwjA_like"/>
    <property type="match status" value="1"/>
</dbReference>
<dbReference type="InterPro" id="IPR003439">
    <property type="entry name" value="ABC_transporter-like_ATP-bd"/>
</dbReference>
<dbReference type="RefSeq" id="WP_008690914.1">
    <property type="nucleotide sequence ID" value="NZ_AP024510.1"/>
</dbReference>
<dbReference type="PROSITE" id="PS50893">
    <property type="entry name" value="ABC_TRANSPORTER_2"/>
    <property type="match status" value="1"/>
</dbReference>
<comment type="caution">
    <text evidence="10">The sequence shown here is derived from an EMBL/GenBank/DDBJ whole genome shotgun (WGS) entry which is preliminary data.</text>
</comment>
<dbReference type="PANTHER" id="PTHR43394">
    <property type="entry name" value="ATP-DEPENDENT PERMEASE MDL1, MITOCHONDRIAL"/>
    <property type="match status" value="1"/>
</dbReference>
<keyword evidence="11" id="KW-1185">Reference proteome</keyword>
<sequence length="590" mass="66934">MHIMKKFMNYYKPYRTVFLLDMICALVISVIDLAFPQILNYLNNTFYLQTKEAILDSLVWLGVGLLIMYILRALCRYYVTAQGHIMGARMESDMRQDLFDQFERLSFSYYDKNNTGEMMSKLVSDLFDISELAHHGPENVFISLLKIFGSFILLMYIHVGLTLILIGVTILMLIFSLFQNRKMQATFMDNRRKIAGVNASLQDSLAGIRVVKSFANEDIERDKFAHSNQMFLQSKENNYYRMGLFHAGNNFFQGLLYLTILVAGGYFIAMGNLEPVALATYALYVNIFVAPIEVLVEFTEMFQKGFSGFKRFLEVVETKPDIVDAPDAKELKEVHGVIDYEDVCFSYNDEEKVLDHIHIHIDAGKSIALVGPSGGGKTTICSLLPRFYDVTHGSIKVDGKDIRSLTLESLRKAIGIVQQDVYLFTGSIKENIAYGKPGASDEEIIAAAKKANIHEFIVSLPDGYDTFVGERGTRLSGGQKQRISIARVFLKDPKILILDEATSALDNESERHIQKSLEELAKNRTTITIAHRLSTIRNADEIIVISENGQEERGTHNELIALNGIYANYYRLQFEGLDFDEDMTKQIHMK</sequence>
<feature type="domain" description="ABC transporter" evidence="8">
    <location>
        <begin position="338"/>
        <end position="572"/>
    </location>
</feature>